<dbReference type="InterPro" id="IPR001199">
    <property type="entry name" value="Cyt_B5-like_heme/steroid-bd"/>
</dbReference>
<feature type="domain" description="Cytochrome b5 heme-binding" evidence="6">
    <location>
        <begin position="4"/>
        <end position="81"/>
    </location>
</feature>
<keyword evidence="2 5" id="KW-0479">Metal-binding</keyword>
<dbReference type="GeneID" id="112053323"/>
<organism evidence="7 8">
    <name type="scientific">Bicyclus anynana</name>
    <name type="common">Squinting bush brown butterfly</name>
    <dbReference type="NCBI Taxonomy" id="110368"/>
    <lineage>
        <taxon>Eukaryota</taxon>
        <taxon>Metazoa</taxon>
        <taxon>Ecdysozoa</taxon>
        <taxon>Arthropoda</taxon>
        <taxon>Hexapoda</taxon>
        <taxon>Insecta</taxon>
        <taxon>Pterygota</taxon>
        <taxon>Neoptera</taxon>
        <taxon>Endopterygota</taxon>
        <taxon>Lepidoptera</taxon>
        <taxon>Glossata</taxon>
        <taxon>Ditrysia</taxon>
        <taxon>Papilionoidea</taxon>
        <taxon>Nymphalidae</taxon>
        <taxon>Satyrinae</taxon>
        <taxon>Satyrini</taxon>
        <taxon>Mycalesina</taxon>
        <taxon>Bicyclus</taxon>
    </lineage>
</organism>
<evidence type="ECO:0000256" key="5">
    <source>
        <dbReference type="RuleBase" id="RU362121"/>
    </source>
</evidence>
<dbReference type="PROSITE" id="PS50255">
    <property type="entry name" value="CYTOCHROME_B5_2"/>
    <property type="match status" value="1"/>
</dbReference>
<dbReference type="InterPro" id="IPR050668">
    <property type="entry name" value="Cytochrome_b5"/>
</dbReference>
<comment type="similarity">
    <text evidence="4 5">Belongs to the cytochrome b5 family.</text>
</comment>
<dbReference type="PANTHER" id="PTHR19359">
    <property type="entry name" value="CYTOCHROME B5"/>
    <property type="match status" value="1"/>
</dbReference>
<evidence type="ECO:0000256" key="4">
    <source>
        <dbReference type="ARBA" id="ARBA00038168"/>
    </source>
</evidence>
<evidence type="ECO:0000256" key="2">
    <source>
        <dbReference type="ARBA" id="ARBA00022723"/>
    </source>
</evidence>
<dbReference type="InterPro" id="IPR036400">
    <property type="entry name" value="Cyt_B5-like_heme/steroid_sf"/>
</dbReference>
<proteinExistence type="inferred from homology"/>
<accession>A0ABM3M086</accession>
<evidence type="ECO:0000313" key="7">
    <source>
        <dbReference type="Proteomes" id="UP001652582"/>
    </source>
</evidence>
<evidence type="ECO:0000256" key="3">
    <source>
        <dbReference type="ARBA" id="ARBA00023004"/>
    </source>
</evidence>
<dbReference type="InterPro" id="IPR018506">
    <property type="entry name" value="Cyt_B5_heme-BS"/>
</dbReference>
<dbReference type="PROSITE" id="PS00191">
    <property type="entry name" value="CYTOCHROME_B5_1"/>
    <property type="match status" value="1"/>
</dbReference>
<evidence type="ECO:0000313" key="8">
    <source>
        <dbReference type="RefSeq" id="XP_052744733.1"/>
    </source>
</evidence>
<dbReference type="SMART" id="SM01117">
    <property type="entry name" value="Cyt-b5"/>
    <property type="match status" value="1"/>
</dbReference>
<protein>
    <submittedName>
        <fullName evidence="8">Cytochrome b5-like</fullName>
    </submittedName>
</protein>
<name>A0ABM3M086_BICAN</name>
<dbReference type="Pfam" id="PF00173">
    <property type="entry name" value="Cyt-b5"/>
    <property type="match status" value="1"/>
</dbReference>
<keyword evidence="3 5" id="KW-0408">Iron</keyword>
<dbReference type="SUPFAM" id="SSF55856">
    <property type="entry name" value="Cytochrome b5-like heme/steroid binding domain"/>
    <property type="match status" value="1"/>
</dbReference>
<dbReference type="PRINTS" id="PR00363">
    <property type="entry name" value="CYTOCHROMEB5"/>
</dbReference>
<dbReference type="RefSeq" id="XP_052744733.1">
    <property type="nucleotide sequence ID" value="XM_052888773.1"/>
</dbReference>
<keyword evidence="7" id="KW-1185">Reference proteome</keyword>
<evidence type="ECO:0000256" key="1">
    <source>
        <dbReference type="ARBA" id="ARBA00022617"/>
    </source>
</evidence>
<dbReference type="Gene3D" id="3.10.120.10">
    <property type="entry name" value="Cytochrome b5-like heme/steroid binding domain"/>
    <property type="match status" value="1"/>
</dbReference>
<dbReference type="Proteomes" id="UP001652582">
    <property type="component" value="Chromosome 23"/>
</dbReference>
<sequence>MAAVQKYTRADVASRNGKGGAPVWMIYKDSVYDVTRYVPEHPAGDVMLEEAGADCTQAFDESDHSKDALTILQKYKIGEIVDEEKRYDANGKKIKKKKVVAAVPDASSRGCLSIITCGLLG</sequence>
<reference evidence="8" key="1">
    <citation type="submission" date="2025-08" db="UniProtKB">
        <authorList>
            <consortium name="RefSeq"/>
        </authorList>
    </citation>
    <scope>IDENTIFICATION</scope>
</reference>
<keyword evidence="1 5" id="KW-0349">Heme</keyword>
<gene>
    <name evidence="8" type="primary">LOC112053323</name>
</gene>
<evidence type="ECO:0000259" key="6">
    <source>
        <dbReference type="PROSITE" id="PS50255"/>
    </source>
</evidence>